<reference evidence="2 3" key="1">
    <citation type="submission" date="2018-10" db="EMBL/GenBank/DDBJ databases">
        <title>Transmission dynamics of multidrug resistant bacteria on intensive care unit surfaces.</title>
        <authorList>
            <person name="D'Souza A.W."/>
            <person name="Potter R.F."/>
            <person name="Wallace M."/>
            <person name="Shupe A."/>
            <person name="Patel S."/>
            <person name="Sun S."/>
            <person name="Gul D."/>
            <person name="Kwon J.H."/>
            <person name="Andleeb S."/>
            <person name="Burnham C.-A.D."/>
            <person name="Dantas G."/>
        </authorList>
    </citation>
    <scope>NUCLEOTIDE SEQUENCE [LARGE SCALE GENOMIC DNA]</scope>
    <source>
        <strain evidence="2 3">AS_373</strain>
    </source>
</reference>
<dbReference type="InterPro" id="IPR036291">
    <property type="entry name" value="NAD(P)-bd_dom_sf"/>
</dbReference>
<accession>A0A3R9FXN2</accession>
<dbReference type="OrthoDB" id="5295702at2"/>
<dbReference type="PANTHER" id="PTHR43000">
    <property type="entry name" value="DTDP-D-GLUCOSE 4,6-DEHYDRATASE-RELATED"/>
    <property type="match status" value="1"/>
</dbReference>
<sequence>MTGTGKRALITGINGFTGRYVAAELSAAGYRVYGLGSAPSDEADYFHVDLLDTVQLSDVVKTIKPDVAIHLAAIAFVGHGDAKAFYDVNIVGTRNLLQALYDSSHPMDAVLLASSANIYGNSTEGQLAETAPANPANDYAVSKLAMEYMAKIWLDKLPILITRPFNYTGVGQADNFLLPKIVKHFKEKSPTIELGNIDVWRDFTDVRALSKAYVELVKAQPRGEIVNICSGRTYSLRKVVELCEKITGHHLEIKVNPAFVRANEVKTLCGNPEKLRAIIPDWEVPALEETLRWMLENE</sequence>
<comment type="caution">
    <text evidence="2">The sequence shown here is derived from an EMBL/GenBank/DDBJ whole genome shotgun (WGS) entry which is preliminary data.</text>
</comment>
<name>A0A3R9FXN2_9ENTR</name>
<evidence type="ECO:0000259" key="1">
    <source>
        <dbReference type="Pfam" id="PF16363"/>
    </source>
</evidence>
<feature type="domain" description="NAD(P)-binding" evidence="1">
    <location>
        <begin position="9"/>
        <end position="279"/>
    </location>
</feature>
<dbReference type="InterPro" id="IPR016040">
    <property type="entry name" value="NAD(P)-bd_dom"/>
</dbReference>
<proteinExistence type="predicted"/>
<protein>
    <submittedName>
        <fullName evidence="2">NAD-dependent epimerase/dehydratase family protein</fullName>
    </submittedName>
</protein>
<evidence type="ECO:0000313" key="2">
    <source>
        <dbReference type="EMBL" id="RSE29358.1"/>
    </source>
</evidence>
<dbReference type="AlphaFoldDB" id="A0A3R9FXN2"/>
<organism evidence="2 3">
    <name type="scientific">Atlantibacter subterraneus</name>
    <dbReference type="NCBI Taxonomy" id="255519"/>
    <lineage>
        <taxon>Bacteria</taxon>
        <taxon>Pseudomonadati</taxon>
        <taxon>Pseudomonadota</taxon>
        <taxon>Gammaproteobacteria</taxon>
        <taxon>Enterobacterales</taxon>
        <taxon>Enterobacteriaceae</taxon>
        <taxon>Atlantibacter</taxon>
    </lineage>
</organism>
<dbReference type="SUPFAM" id="SSF51735">
    <property type="entry name" value="NAD(P)-binding Rossmann-fold domains"/>
    <property type="match status" value="1"/>
</dbReference>
<gene>
    <name evidence="2" type="ORF">EGT71_02290</name>
</gene>
<dbReference type="EMBL" id="RHXB01000001">
    <property type="protein sequence ID" value="RSE29358.1"/>
    <property type="molecule type" value="Genomic_DNA"/>
</dbReference>
<dbReference type="Pfam" id="PF16363">
    <property type="entry name" value="GDP_Man_Dehyd"/>
    <property type="match status" value="1"/>
</dbReference>
<dbReference type="Gene3D" id="3.90.25.10">
    <property type="entry name" value="UDP-galactose 4-epimerase, domain 1"/>
    <property type="match status" value="1"/>
</dbReference>
<dbReference type="RefSeq" id="WP_125292397.1">
    <property type="nucleotide sequence ID" value="NZ_DAMBXK010000002.1"/>
</dbReference>
<dbReference type="Proteomes" id="UP000275331">
    <property type="component" value="Unassembled WGS sequence"/>
</dbReference>
<dbReference type="Gene3D" id="3.40.50.720">
    <property type="entry name" value="NAD(P)-binding Rossmann-like Domain"/>
    <property type="match status" value="1"/>
</dbReference>
<evidence type="ECO:0000313" key="3">
    <source>
        <dbReference type="Proteomes" id="UP000275331"/>
    </source>
</evidence>